<reference evidence="4 5" key="1">
    <citation type="journal article" date="2019" name="Sci. Rep.">
        <title>A multi-omics analysis of the grapevine pathogen Lasiodiplodia theobromae reveals that temperature affects the expression of virulence- and pathogenicity-related genes.</title>
        <authorList>
            <person name="Felix C."/>
            <person name="Meneses R."/>
            <person name="Goncalves M.F.M."/>
            <person name="Tilleman L."/>
            <person name="Duarte A.S."/>
            <person name="Jorrin-Novo J.V."/>
            <person name="Van de Peer Y."/>
            <person name="Deforce D."/>
            <person name="Van Nieuwerburgh F."/>
            <person name="Esteves A.C."/>
            <person name="Alves A."/>
        </authorList>
    </citation>
    <scope>NUCLEOTIDE SEQUENCE [LARGE SCALE GENOMIC DNA]</scope>
    <source>
        <strain evidence="4 5">LA-SOL3</strain>
    </source>
</reference>
<accession>A0A5N5DBW4</accession>
<dbReference type="InterPro" id="IPR056002">
    <property type="entry name" value="DUF7580"/>
</dbReference>
<dbReference type="EMBL" id="VCHE01000036">
    <property type="protein sequence ID" value="KAB2575155.1"/>
    <property type="molecule type" value="Genomic_DNA"/>
</dbReference>
<evidence type="ECO:0000256" key="1">
    <source>
        <dbReference type="SAM" id="MobiDB-lite"/>
    </source>
</evidence>
<feature type="chain" id="PRO_5024848657" description="DUF7580 domain-containing protein" evidence="2">
    <location>
        <begin position="22"/>
        <end position="558"/>
    </location>
</feature>
<feature type="compositionally biased region" description="Polar residues" evidence="1">
    <location>
        <begin position="205"/>
        <end position="215"/>
    </location>
</feature>
<proteinExistence type="predicted"/>
<gene>
    <name evidence="4" type="ORF">DBV05_g6295</name>
</gene>
<evidence type="ECO:0000313" key="5">
    <source>
        <dbReference type="Proteomes" id="UP000325902"/>
    </source>
</evidence>
<name>A0A5N5DBW4_9PEZI</name>
<feature type="domain" description="DUF7580" evidence="3">
    <location>
        <begin position="230"/>
        <end position="550"/>
    </location>
</feature>
<feature type="compositionally biased region" description="Basic and acidic residues" evidence="1">
    <location>
        <begin position="216"/>
        <end position="227"/>
    </location>
</feature>
<feature type="signal peptide" evidence="2">
    <location>
        <begin position="1"/>
        <end position="21"/>
    </location>
</feature>
<feature type="region of interest" description="Disordered" evidence="1">
    <location>
        <begin position="199"/>
        <end position="227"/>
    </location>
</feature>
<dbReference type="AlphaFoldDB" id="A0A5N5DBW4"/>
<protein>
    <recommendedName>
        <fullName evidence="3">DUF7580 domain-containing protein</fullName>
    </recommendedName>
</protein>
<keyword evidence="2" id="KW-0732">Signal</keyword>
<dbReference type="OrthoDB" id="3565018at2759"/>
<dbReference type="PANTHER" id="PTHR35186">
    <property type="entry name" value="ANK_REP_REGION DOMAIN-CONTAINING PROTEIN"/>
    <property type="match status" value="1"/>
</dbReference>
<sequence length="558" mass="63528">MASGVEVVGLALAVVPLFIEAAKVYSDGIEAIADVVVKSRWDERLEEFYLDFYMQLLYLDEALQRLRDALGPGLFQTGDKKQQLKLLSNWQYDTDMTEALRQYFGSNDRFNAFTIISKKIMTLLQQLVKDKTNRVTTQDRSDQAMFGKLKELAIARELGSTSSSFLERFAFFRHREKREQCIKKLATWVKTLEKLTKQAEKSPSEYAQTTRNNTKPKFDPVKPRKPPLSKELRDLIANLHPALREHSNCSCSEQHEIKLCLKDSYESADLYPCLKIDLLLSGNFDTGSTRDIRWQEANVFITSQCSSNANQLKPLSTLCEACDSDLGNYSLALVFEDTSTQQRIKRRGADLRKLRFQESFPPITLSELLDGSTKLDPREKRTLALIFAESLLLYHDSAWMSANGGGWAKDDICFFFQTEDEPDVAHPFLSARFDNASITRKDPFRNASLHRNPCILALGILLIEIFNEKPIEKWRTPRERKDPAVAAATTAWMVADRVVKKMDQSPSREAIEACLDLDWIPAGRGAGLDDQETRMGLLENVIAPLKQEMKWLSVNKLS</sequence>
<dbReference type="Pfam" id="PF24476">
    <property type="entry name" value="DUF7580"/>
    <property type="match status" value="1"/>
</dbReference>
<evidence type="ECO:0000256" key="2">
    <source>
        <dbReference type="SAM" id="SignalP"/>
    </source>
</evidence>
<keyword evidence="5" id="KW-1185">Reference proteome</keyword>
<evidence type="ECO:0000259" key="3">
    <source>
        <dbReference type="Pfam" id="PF24476"/>
    </source>
</evidence>
<evidence type="ECO:0000313" key="4">
    <source>
        <dbReference type="EMBL" id="KAB2575155.1"/>
    </source>
</evidence>
<dbReference type="Proteomes" id="UP000325902">
    <property type="component" value="Unassembled WGS sequence"/>
</dbReference>
<dbReference type="PANTHER" id="PTHR35186:SF4">
    <property type="entry name" value="PRION-INHIBITION AND PROPAGATION HELO DOMAIN-CONTAINING PROTEIN"/>
    <property type="match status" value="1"/>
</dbReference>
<comment type="caution">
    <text evidence="4">The sequence shown here is derived from an EMBL/GenBank/DDBJ whole genome shotgun (WGS) entry which is preliminary data.</text>
</comment>
<organism evidence="4 5">
    <name type="scientific">Lasiodiplodia theobromae</name>
    <dbReference type="NCBI Taxonomy" id="45133"/>
    <lineage>
        <taxon>Eukaryota</taxon>
        <taxon>Fungi</taxon>
        <taxon>Dikarya</taxon>
        <taxon>Ascomycota</taxon>
        <taxon>Pezizomycotina</taxon>
        <taxon>Dothideomycetes</taxon>
        <taxon>Dothideomycetes incertae sedis</taxon>
        <taxon>Botryosphaeriales</taxon>
        <taxon>Botryosphaeriaceae</taxon>
        <taxon>Lasiodiplodia</taxon>
    </lineage>
</organism>